<protein>
    <recommendedName>
        <fullName evidence="1">GAF domain-containing protein</fullName>
    </recommendedName>
</protein>
<proteinExistence type="predicted"/>
<dbReference type="InterPro" id="IPR029016">
    <property type="entry name" value="GAF-like_dom_sf"/>
</dbReference>
<dbReference type="AlphaFoldDB" id="A0A1F5VGI9"/>
<dbReference type="Proteomes" id="UP000178943">
    <property type="component" value="Unassembled WGS sequence"/>
</dbReference>
<dbReference type="EMBL" id="MFGW01000178">
    <property type="protein sequence ID" value="OGF62567.1"/>
    <property type="molecule type" value="Genomic_DNA"/>
</dbReference>
<reference evidence="2 3" key="1">
    <citation type="journal article" date="2016" name="Nat. Commun.">
        <title>Thousands of microbial genomes shed light on interconnected biogeochemical processes in an aquifer system.</title>
        <authorList>
            <person name="Anantharaman K."/>
            <person name="Brown C.T."/>
            <person name="Hug L.A."/>
            <person name="Sharon I."/>
            <person name="Castelle C.J."/>
            <person name="Probst A.J."/>
            <person name="Thomas B.C."/>
            <person name="Singh A."/>
            <person name="Wilkins M.J."/>
            <person name="Karaoz U."/>
            <person name="Brodie E.L."/>
            <person name="Williams K.H."/>
            <person name="Hubbard S.S."/>
            <person name="Banfield J.F."/>
        </authorList>
    </citation>
    <scope>NUCLEOTIDE SEQUENCE [LARGE SCALE GENOMIC DNA]</scope>
</reference>
<name>A0A1F5VGI9_9BACT</name>
<dbReference type="Gene3D" id="3.30.450.40">
    <property type="match status" value="1"/>
</dbReference>
<comment type="caution">
    <text evidence="2">The sequence shown here is derived from an EMBL/GenBank/DDBJ whole genome shotgun (WGS) entry which is preliminary data.</text>
</comment>
<evidence type="ECO:0000313" key="2">
    <source>
        <dbReference type="EMBL" id="OGF62567.1"/>
    </source>
</evidence>
<gene>
    <name evidence="2" type="ORF">A2Y62_11665</name>
</gene>
<dbReference type="SUPFAM" id="SSF55781">
    <property type="entry name" value="GAF domain-like"/>
    <property type="match status" value="1"/>
</dbReference>
<sequence>MKENYQQAKLELIKKLPDIKDFEERIKLVVDVLKEHIEKYHWVGIYMKDNEELLLHYYVGLPTIHIRIPISEGICGAAVRERQTVVVDDVLKDPRYIACSLGTRSEIVVPIYKGDDIVGEIDIDSDIPSAFTEGDKEFLENIAIWIVEQ</sequence>
<dbReference type="InterPro" id="IPR003018">
    <property type="entry name" value="GAF"/>
</dbReference>
<feature type="domain" description="GAF" evidence="1">
    <location>
        <begin position="21"/>
        <end position="146"/>
    </location>
</feature>
<organism evidence="2 3">
    <name type="scientific">Candidatus Fischerbacteria bacterium RBG_13_37_8</name>
    <dbReference type="NCBI Taxonomy" id="1817863"/>
    <lineage>
        <taxon>Bacteria</taxon>
        <taxon>Candidatus Fischeribacteriota</taxon>
    </lineage>
</organism>
<dbReference type="STRING" id="1817863.A2Y62_11665"/>
<dbReference type="Pfam" id="PF01590">
    <property type="entry name" value="GAF"/>
    <property type="match status" value="1"/>
</dbReference>
<evidence type="ECO:0000313" key="3">
    <source>
        <dbReference type="Proteomes" id="UP000178943"/>
    </source>
</evidence>
<accession>A0A1F5VGI9</accession>
<evidence type="ECO:0000259" key="1">
    <source>
        <dbReference type="Pfam" id="PF01590"/>
    </source>
</evidence>